<keyword evidence="3" id="KW-0677">Repeat</keyword>
<dbReference type="SUPFAM" id="SSF81593">
    <property type="entry name" value="Nucleotidyltransferase substrate binding subunit/domain"/>
    <property type="match status" value="1"/>
</dbReference>
<evidence type="ECO:0000256" key="7">
    <source>
        <dbReference type="HAMAP-Rule" id="MF_00277"/>
    </source>
</evidence>
<comment type="catalytic activity">
    <reaction evidence="7">
        <text>[protein-PII]-uridylyl-L-tyrosine + H2O = [protein-PII]-L-tyrosine + UMP + H(+)</text>
        <dbReference type="Rhea" id="RHEA:48600"/>
        <dbReference type="Rhea" id="RHEA-COMP:12147"/>
        <dbReference type="Rhea" id="RHEA-COMP:12148"/>
        <dbReference type="ChEBI" id="CHEBI:15377"/>
        <dbReference type="ChEBI" id="CHEBI:15378"/>
        <dbReference type="ChEBI" id="CHEBI:46858"/>
        <dbReference type="ChEBI" id="CHEBI:57865"/>
        <dbReference type="ChEBI" id="CHEBI:90602"/>
    </reaction>
</comment>
<comment type="catalytic activity">
    <reaction evidence="7">
        <text>[protein-PII]-L-tyrosine + UTP = [protein-PII]-uridylyl-L-tyrosine + diphosphate</text>
        <dbReference type="Rhea" id="RHEA:13673"/>
        <dbReference type="Rhea" id="RHEA-COMP:12147"/>
        <dbReference type="Rhea" id="RHEA-COMP:12148"/>
        <dbReference type="ChEBI" id="CHEBI:33019"/>
        <dbReference type="ChEBI" id="CHEBI:46398"/>
        <dbReference type="ChEBI" id="CHEBI:46858"/>
        <dbReference type="ChEBI" id="CHEBI:90602"/>
        <dbReference type="EC" id="2.7.7.59"/>
    </reaction>
</comment>
<evidence type="ECO:0000256" key="1">
    <source>
        <dbReference type="ARBA" id="ARBA00022679"/>
    </source>
</evidence>
<dbReference type="CDD" id="cd04900">
    <property type="entry name" value="ACT_UUR-like_1"/>
    <property type="match status" value="1"/>
</dbReference>
<dbReference type="NCBIfam" id="TIGR01693">
    <property type="entry name" value="UTase_glnD"/>
    <property type="match status" value="1"/>
</dbReference>
<dbReference type="Pfam" id="PF24931">
    <property type="entry name" value="ACT_ACR9_3rd"/>
    <property type="match status" value="1"/>
</dbReference>
<dbReference type="PROSITE" id="PS51671">
    <property type="entry name" value="ACT"/>
    <property type="match status" value="2"/>
</dbReference>
<comment type="caution">
    <text evidence="10">The sequence shown here is derived from an EMBL/GenBank/DDBJ whole genome shotgun (WGS) entry which is preliminary data.</text>
</comment>
<dbReference type="Gene3D" id="1.10.3090.10">
    <property type="entry name" value="cca-adding enzyme, domain 2"/>
    <property type="match status" value="1"/>
</dbReference>
<dbReference type="InterPro" id="IPR003607">
    <property type="entry name" value="HD/PDEase_dom"/>
</dbReference>
<accession>A0ABU0YQ46</accession>
<keyword evidence="6 7" id="KW-0511">Multifunctional enzyme</keyword>
<dbReference type="InterPro" id="IPR006674">
    <property type="entry name" value="HD_domain"/>
</dbReference>
<dbReference type="CDD" id="cd00077">
    <property type="entry name" value="HDc"/>
    <property type="match status" value="1"/>
</dbReference>
<keyword evidence="2 7" id="KW-0548">Nucleotidyltransferase</keyword>
<evidence type="ECO:0000259" key="8">
    <source>
        <dbReference type="PROSITE" id="PS51671"/>
    </source>
</evidence>
<dbReference type="EMBL" id="JAUYVI010000005">
    <property type="protein sequence ID" value="MDQ7249270.1"/>
    <property type="molecule type" value="Genomic_DNA"/>
</dbReference>
<comment type="similarity">
    <text evidence="7">Belongs to the GlnD family.</text>
</comment>
<sequence>MVDIENQRAILDRRKLAGELTALADASADPSSATAELQVILRRHLAEGRAEIRRRFDANPRGAGAGLACAHEMSFLVDQLIRCLFDYAIERAYPLANPTSAEKLSLAAVGGYGRGELAPHSDIDLLFLLPYKLTPHSEQVVEFILYRLWDLGLKVGHASRTVQECMRQAQGDLSIRTNLLESRYLWGDQPLYEQFRARYEKEILKGKGEAFLKDKLAERQTRHKRAGDSRYALEPNIKEGKGGLRDLQTLLWIARFMYRVRDFVDLVDQDLLTANEVLAYDKAFNFLWTLRCHLHYLTGRAEERLTFDQQSEMARRLGYTDHAGSKGVERLMKHYFLIAKSVGSLTRYFLAAVESKELHRPLFKMPKLSLLKADVEGFRNEGGQLTVAGANWFQKHPVDLLRIFAVAQRHEMGIHPVAMTWLTQSARHVDAMRTDPAANRIFLDILTGENDPELALRRMSEVGVLGRFIPDFGRVVAQMQFDMYHHYTVDEHSLKAIGILWQIERGALKDEAPVASEVVRQVVSRRVLYLAVLLHDIAKGRGGDHSELGADVADRLGPRLGLTAEETETVAWLVRYHLVMSNTAFRRDIEDPKTIADFTDVVQSMERLRLLLVLTVADIRAVGPKVWNGWKAQLLRALYQRAEESLSGGLITEGREARVAETLKRLRAELPDWSDADFEAHAARGPASYWLSFPLPSLVRQARLIREAELDRRPLSIDYAVDSWRAMTEVTIYVADWRGLVSQLAGALALSGASIADARIFTLKNGMALDSFTVQDSNGGPFESPAKLARLAATMERVLDNPTKTLGELVKLSPANPAVRSFPVVPRVLIDNKASATHTLVEVTGRDRRGLMHFLTRALTAQNLQISTAKISTFGHRVVDVFYVKDQFGLKIESEARLKAIRDSLMQVLQEREADFAPAKETKSVVTAAQ</sequence>
<keyword evidence="4 7" id="KW-0378">Hydrolase</keyword>
<evidence type="ECO:0000256" key="6">
    <source>
        <dbReference type="ARBA" id="ARBA00023268"/>
    </source>
</evidence>
<dbReference type="InterPro" id="IPR002934">
    <property type="entry name" value="Polymerase_NTP_transf_dom"/>
</dbReference>
<dbReference type="PANTHER" id="PTHR47320:SF1">
    <property type="entry name" value="BIFUNCTIONAL URIDYLYLTRANSFERASE_URIDYLYL-REMOVING ENZYME"/>
    <property type="match status" value="1"/>
</dbReference>
<dbReference type="Gene3D" id="3.30.70.260">
    <property type="match status" value="1"/>
</dbReference>
<dbReference type="PROSITE" id="PS51831">
    <property type="entry name" value="HD"/>
    <property type="match status" value="1"/>
</dbReference>
<comment type="caution">
    <text evidence="7">Lacks conserved residue(s) required for the propagation of feature annotation.</text>
</comment>
<dbReference type="InterPro" id="IPR010043">
    <property type="entry name" value="UTase/UR"/>
</dbReference>
<evidence type="ECO:0000313" key="10">
    <source>
        <dbReference type="EMBL" id="MDQ7249270.1"/>
    </source>
</evidence>
<dbReference type="SUPFAM" id="SSF81891">
    <property type="entry name" value="Poly A polymerase C-terminal region-like"/>
    <property type="match status" value="1"/>
</dbReference>
<name>A0ABU0YQ46_9PROT</name>
<dbReference type="HAMAP" id="MF_00277">
    <property type="entry name" value="PII_uridylyl_transf"/>
    <property type="match status" value="1"/>
</dbReference>
<dbReference type="SUPFAM" id="SSF81301">
    <property type="entry name" value="Nucleotidyltransferase"/>
    <property type="match status" value="1"/>
</dbReference>
<dbReference type="InterPro" id="IPR002912">
    <property type="entry name" value="ACT_dom"/>
</dbReference>
<dbReference type="EC" id="3.1.4.-" evidence="7"/>
<dbReference type="PIRSF" id="PIRSF006288">
    <property type="entry name" value="PII_uridyltransf"/>
    <property type="match status" value="1"/>
</dbReference>
<dbReference type="Proteomes" id="UP001230156">
    <property type="component" value="Unassembled WGS sequence"/>
</dbReference>
<dbReference type="SUPFAM" id="SSF55021">
    <property type="entry name" value="ACT-like"/>
    <property type="match status" value="2"/>
</dbReference>
<feature type="domain" description="ACT" evidence="8">
    <location>
        <begin position="840"/>
        <end position="919"/>
    </location>
</feature>
<dbReference type="EC" id="2.7.7.59" evidence="7"/>
<protein>
    <recommendedName>
        <fullName evidence="7">Bifunctional uridylyltransferase/uridylyl-removing enzyme</fullName>
        <shortName evidence="7">UTase/UR</shortName>
    </recommendedName>
    <alternativeName>
        <fullName evidence="7">Bifunctional [protein-PII] modification enzyme</fullName>
    </alternativeName>
    <alternativeName>
        <fullName evidence="7">Bifunctional nitrogen sensor protein</fullName>
    </alternativeName>
    <domain>
        <recommendedName>
            <fullName evidence="7">[Protein-PII] uridylyltransferase</fullName>
            <shortName evidence="7">PII uridylyltransferase</shortName>
            <shortName evidence="7">UTase</shortName>
            <ecNumber evidence="7">2.7.7.59</ecNumber>
        </recommendedName>
    </domain>
    <domain>
        <recommendedName>
            <fullName evidence="7">[Protein-PII]-UMP uridylyl-removing enzyme</fullName>
            <shortName evidence="7">UR</shortName>
            <ecNumber evidence="7">3.1.4.-</ecNumber>
        </recommendedName>
    </domain>
</protein>
<dbReference type="RefSeq" id="WP_379957082.1">
    <property type="nucleotide sequence ID" value="NZ_JAUYVI010000005.1"/>
</dbReference>
<comment type="domain">
    <text evidence="7">Has four distinct domains: an N-terminal nucleotidyltransferase (NT) domain responsible for UTase activity, a central HD domain that encodes UR activity, and two C-terminal ACT domains that seem to have a role in glutamine sensing.</text>
</comment>
<dbReference type="CDD" id="cd05401">
    <property type="entry name" value="NT_GlnE_GlnD_like"/>
    <property type="match status" value="1"/>
</dbReference>
<dbReference type="GO" id="GO:0008773">
    <property type="term" value="F:[protein-PII] uridylyltransferase activity"/>
    <property type="evidence" value="ECO:0007669"/>
    <property type="project" value="UniProtKB-EC"/>
</dbReference>
<keyword evidence="11" id="KW-1185">Reference proteome</keyword>
<dbReference type="InterPro" id="IPR013546">
    <property type="entry name" value="PII_UdlTrfase/GS_AdlTrfase"/>
</dbReference>
<dbReference type="NCBIfam" id="NF003467">
    <property type="entry name" value="PRK05092.1"/>
    <property type="match status" value="1"/>
</dbReference>
<keyword evidence="5 7" id="KW-0460">Magnesium</keyword>
<dbReference type="Pfam" id="PF01909">
    <property type="entry name" value="NTP_transf_2"/>
    <property type="match status" value="1"/>
</dbReference>
<dbReference type="Pfam" id="PF01966">
    <property type="entry name" value="HD"/>
    <property type="match status" value="1"/>
</dbReference>
<keyword evidence="1 7" id="KW-0808">Transferase</keyword>
<dbReference type="Pfam" id="PF08335">
    <property type="entry name" value="GlnD_UR_UTase"/>
    <property type="match status" value="1"/>
</dbReference>
<proteinExistence type="inferred from homology"/>
<evidence type="ECO:0000256" key="2">
    <source>
        <dbReference type="ARBA" id="ARBA00022695"/>
    </source>
</evidence>
<dbReference type="CDD" id="cd04899">
    <property type="entry name" value="ACT_ACR-UUR-like_2"/>
    <property type="match status" value="1"/>
</dbReference>
<evidence type="ECO:0000259" key="9">
    <source>
        <dbReference type="PROSITE" id="PS51831"/>
    </source>
</evidence>
<comment type="activity regulation">
    <text evidence="7">Uridylyltransferase (UTase) activity is inhibited by glutamine, while glutamine activates uridylyl-removing (UR) activity.</text>
</comment>
<dbReference type="Gene3D" id="3.30.460.10">
    <property type="entry name" value="Beta Polymerase, domain 2"/>
    <property type="match status" value="1"/>
</dbReference>
<evidence type="ECO:0000256" key="5">
    <source>
        <dbReference type="ARBA" id="ARBA00022842"/>
    </source>
</evidence>
<reference evidence="11" key="1">
    <citation type="submission" date="2023-08" db="EMBL/GenBank/DDBJ databases">
        <title>Rhodospirillaceae gen. nov., a novel taxon isolated from the Yangtze River Yuezi River estuary sludge.</title>
        <authorList>
            <person name="Ruan L."/>
        </authorList>
    </citation>
    <scope>NUCLEOTIDE SEQUENCE [LARGE SCALE GENOMIC DNA]</scope>
    <source>
        <strain evidence="11">R-7</strain>
    </source>
</reference>
<dbReference type="InterPro" id="IPR043519">
    <property type="entry name" value="NT_sf"/>
</dbReference>
<organism evidence="10 11">
    <name type="scientific">Dongia sedimenti</name>
    <dbReference type="NCBI Taxonomy" id="3064282"/>
    <lineage>
        <taxon>Bacteria</taxon>
        <taxon>Pseudomonadati</taxon>
        <taxon>Pseudomonadota</taxon>
        <taxon>Alphaproteobacteria</taxon>
        <taxon>Rhodospirillales</taxon>
        <taxon>Dongiaceae</taxon>
        <taxon>Dongia</taxon>
    </lineage>
</organism>
<evidence type="ECO:0000256" key="4">
    <source>
        <dbReference type="ARBA" id="ARBA00022801"/>
    </source>
</evidence>
<gene>
    <name evidence="7" type="primary">glnD</name>
    <name evidence="10" type="ORF">Q8A70_16400</name>
</gene>
<comment type="cofactor">
    <cofactor evidence="7">
        <name>Mg(2+)</name>
        <dbReference type="ChEBI" id="CHEBI:18420"/>
    </cofactor>
</comment>
<evidence type="ECO:0000313" key="11">
    <source>
        <dbReference type="Proteomes" id="UP001230156"/>
    </source>
</evidence>
<comment type="function">
    <text evidence="7">Modifies, by uridylylation and deuridylylation, the PII regulatory proteins (GlnB and homologs), in response to the nitrogen status of the cell that GlnD senses through the glutamine level. Under low glutamine levels, catalyzes the conversion of the PII proteins and UTP to PII-UMP and PPi, while under higher glutamine levels, GlnD hydrolyzes PII-UMP to PII and UMP (deuridylylation). Thus, controls uridylylation state and activity of the PII proteins, and plays an important role in the regulation of nitrogen metabolism.</text>
</comment>
<dbReference type="InterPro" id="IPR045865">
    <property type="entry name" value="ACT-like_dom_sf"/>
</dbReference>
<feature type="domain" description="HD" evidence="9">
    <location>
        <begin position="489"/>
        <end position="611"/>
    </location>
</feature>
<feature type="domain" description="ACT" evidence="8">
    <location>
        <begin position="729"/>
        <end position="806"/>
    </location>
</feature>
<dbReference type="PANTHER" id="PTHR47320">
    <property type="entry name" value="BIFUNCTIONAL URIDYLYLTRANSFERASE/URIDYLYL-REMOVING ENZYME"/>
    <property type="match status" value="1"/>
</dbReference>
<evidence type="ECO:0000256" key="3">
    <source>
        <dbReference type="ARBA" id="ARBA00022737"/>
    </source>
</evidence>
<feature type="region of interest" description="Uridylyltransferase" evidence="7">
    <location>
        <begin position="1"/>
        <end position="372"/>
    </location>
</feature>
<dbReference type="SMART" id="SM00471">
    <property type="entry name" value="HDc"/>
    <property type="match status" value="1"/>
</dbReference>